<dbReference type="Proteomes" id="UP000197138">
    <property type="component" value="Unassembled WGS sequence"/>
</dbReference>
<dbReference type="AlphaFoldDB" id="A0A218WYM2"/>
<feature type="compositionally biased region" description="Polar residues" evidence="1">
    <location>
        <begin position="51"/>
        <end position="67"/>
    </location>
</feature>
<feature type="compositionally biased region" description="Basic and acidic residues" evidence="1">
    <location>
        <begin position="14"/>
        <end position="23"/>
    </location>
</feature>
<sequence length="82" mass="8599">MMQKGDGSSGIGPLDHDGPERPRPVILPLLGAGGFRCSVKPASRGPLHSSGPRNPSLRSGHMTQLSAWNGRARYQPSTGPAQ</sequence>
<gene>
    <name evidence="2" type="ORF">CDL15_Pgr017046</name>
</gene>
<accession>A0A218WYM2</accession>
<feature type="region of interest" description="Disordered" evidence="1">
    <location>
        <begin position="1"/>
        <end position="82"/>
    </location>
</feature>
<evidence type="ECO:0000256" key="1">
    <source>
        <dbReference type="SAM" id="MobiDB-lite"/>
    </source>
</evidence>
<comment type="caution">
    <text evidence="2">The sequence shown here is derived from an EMBL/GenBank/DDBJ whole genome shotgun (WGS) entry which is preliminary data.</text>
</comment>
<protein>
    <submittedName>
        <fullName evidence="2">Uncharacterized protein</fullName>
    </submittedName>
</protein>
<proteinExistence type="predicted"/>
<evidence type="ECO:0000313" key="2">
    <source>
        <dbReference type="EMBL" id="OWM77646.1"/>
    </source>
</evidence>
<dbReference type="EMBL" id="MTKT01002534">
    <property type="protein sequence ID" value="OWM77646.1"/>
    <property type="molecule type" value="Genomic_DNA"/>
</dbReference>
<reference evidence="3" key="1">
    <citation type="journal article" date="2017" name="Plant J.">
        <title>The pomegranate (Punica granatum L.) genome and the genomics of punicalagin biosynthesis.</title>
        <authorList>
            <person name="Qin G."/>
            <person name="Xu C."/>
            <person name="Ming R."/>
            <person name="Tang H."/>
            <person name="Guyot R."/>
            <person name="Kramer E.M."/>
            <person name="Hu Y."/>
            <person name="Yi X."/>
            <person name="Qi Y."/>
            <person name="Xu X."/>
            <person name="Gao Z."/>
            <person name="Pan H."/>
            <person name="Jian J."/>
            <person name="Tian Y."/>
            <person name="Yue Z."/>
            <person name="Xu Y."/>
        </authorList>
    </citation>
    <scope>NUCLEOTIDE SEQUENCE [LARGE SCALE GENOMIC DNA]</scope>
    <source>
        <strain evidence="3">cv. Dabenzi</strain>
    </source>
</reference>
<evidence type="ECO:0000313" key="3">
    <source>
        <dbReference type="Proteomes" id="UP000197138"/>
    </source>
</evidence>
<name>A0A218WYM2_PUNGR</name>
<organism evidence="2 3">
    <name type="scientific">Punica granatum</name>
    <name type="common">Pomegranate</name>
    <dbReference type="NCBI Taxonomy" id="22663"/>
    <lineage>
        <taxon>Eukaryota</taxon>
        <taxon>Viridiplantae</taxon>
        <taxon>Streptophyta</taxon>
        <taxon>Embryophyta</taxon>
        <taxon>Tracheophyta</taxon>
        <taxon>Spermatophyta</taxon>
        <taxon>Magnoliopsida</taxon>
        <taxon>eudicotyledons</taxon>
        <taxon>Gunneridae</taxon>
        <taxon>Pentapetalae</taxon>
        <taxon>rosids</taxon>
        <taxon>malvids</taxon>
        <taxon>Myrtales</taxon>
        <taxon>Lythraceae</taxon>
        <taxon>Punica</taxon>
    </lineage>
</organism>
<dbReference type="AntiFam" id="ANF00039">
    <property type="entry name" value="Antisense to SRP RNA"/>
</dbReference>